<feature type="transmembrane region" description="Helical" evidence="2">
    <location>
        <begin position="185"/>
        <end position="206"/>
    </location>
</feature>
<feature type="compositionally biased region" description="Polar residues" evidence="1">
    <location>
        <begin position="332"/>
        <end position="353"/>
    </location>
</feature>
<dbReference type="VEuPathDB" id="FungiDB:FOZG_16663"/>
<feature type="transmembrane region" description="Helical" evidence="2">
    <location>
        <begin position="88"/>
        <end position="108"/>
    </location>
</feature>
<evidence type="ECO:0000256" key="1">
    <source>
        <dbReference type="SAM" id="MobiDB-lite"/>
    </source>
</evidence>
<dbReference type="InterPro" id="IPR018750">
    <property type="entry name" value="DUF2306_membrane"/>
</dbReference>
<dbReference type="VEuPathDB" id="FungiDB:HZS61_005578"/>
<gene>
    <name evidence="3" type="ORF">BFJ68_g14260</name>
</gene>
<keyword evidence="2" id="KW-0812">Transmembrane</keyword>
<dbReference type="VEuPathDB" id="FungiDB:FOIG_14758"/>
<feature type="transmembrane region" description="Helical" evidence="2">
    <location>
        <begin position="148"/>
        <end position="173"/>
    </location>
</feature>
<dbReference type="Proteomes" id="UP000285860">
    <property type="component" value="Unassembled WGS sequence"/>
</dbReference>
<evidence type="ECO:0000313" key="3">
    <source>
        <dbReference type="EMBL" id="RKK96839.1"/>
    </source>
</evidence>
<proteinExistence type="predicted"/>
<feature type="transmembrane region" description="Helical" evidence="2">
    <location>
        <begin position="259"/>
        <end position="288"/>
    </location>
</feature>
<dbReference type="Pfam" id="PF10067">
    <property type="entry name" value="DUF2306"/>
    <property type="match status" value="1"/>
</dbReference>
<dbReference type="VEuPathDB" id="FungiDB:FOMG_13353"/>
<accession>A0A420QHJ9</accession>
<comment type="caution">
    <text evidence="3">The sequence shown here is derived from an EMBL/GenBank/DDBJ whole genome shotgun (WGS) entry which is preliminary data.</text>
</comment>
<reference evidence="3 4" key="1">
    <citation type="journal article" date="2018" name="Sci. Rep.">
        <title>Characterisation of pathogen-specific regions and novel effector candidates in Fusarium oxysporum f. sp. cepae.</title>
        <authorList>
            <person name="Armitage A.D."/>
            <person name="Taylor A."/>
            <person name="Sobczyk M.K."/>
            <person name="Baxter L."/>
            <person name="Greenfield B.P."/>
            <person name="Bates H.J."/>
            <person name="Wilson F."/>
            <person name="Jackson A.C."/>
            <person name="Ott S."/>
            <person name="Harrison R.J."/>
            <person name="Clarkson J.P."/>
        </authorList>
    </citation>
    <scope>NUCLEOTIDE SEQUENCE [LARGE SCALE GENOMIC DNA]</scope>
    <source>
        <strain evidence="3 4">Fo_A28</strain>
    </source>
</reference>
<name>A0A420QHJ9_FUSOX</name>
<evidence type="ECO:0000313" key="4">
    <source>
        <dbReference type="Proteomes" id="UP000285860"/>
    </source>
</evidence>
<dbReference type="VEuPathDB" id="FungiDB:FOXG_16485"/>
<protein>
    <recommendedName>
        <fullName evidence="5">Microtubule associated protein</fullName>
    </recommendedName>
</protein>
<feature type="region of interest" description="Disordered" evidence="1">
    <location>
        <begin position="303"/>
        <end position="353"/>
    </location>
</feature>
<dbReference type="VEuPathDB" id="FungiDB:FOC4_g10002598"/>
<organism evidence="3 4">
    <name type="scientific">Fusarium oxysporum</name>
    <name type="common">Fusarium vascular wilt</name>
    <dbReference type="NCBI Taxonomy" id="5507"/>
    <lineage>
        <taxon>Eukaryota</taxon>
        <taxon>Fungi</taxon>
        <taxon>Dikarya</taxon>
        <taxon>Ascomycota</taxon>
        <taxon>Pezizomycotina</taxon>
        <taxon>Sordariomycetes</taxon>
        <taxon>Hypocreomycetidae</taxon>
        <taxon>Hypocreales</taxon>
        <taxon>Nectriaceae</taxon>
        <taxon>Fusarium</taxon>
        <taxon>Fusarium oxysporum species complex</taxon>
    </lineage>
</organism>
<evidence type="ECO:0000256" key="2">
    <source>
        <dbReference type="SAM" id="Phobius"/>
    </source>
</evidence>
<sequence length="353" mass="38943">MAAPTRPPANTFVARARKVYNPIGFSKGYNFILWFIFAGAMFGFALARMMFLNYNGIYCNPNSAGNGAGPGECWSYNRKDLYKIGIKMHLYTIIPASFLVVFQFVPFIRYKALLFHRMNGYIVVVLAIIGTVGAIIIAPVAFGGSLSVRAAVGLMSIMFLWSLFLAICNIKTLQLEQHRAWMLRAWFYAGSIITLRIIMIISALIMSKTPSFRLPMQCAKVASFYDDTESLIAKYPACQDLNAWVAIQGDMSGESTENIASALSLGFSMGIWLALAIHAIGIEVYLHLTPAETERLRRISFQRQQERGFKNPGSSGLTSDRLGDAETWRPGTDTTAYSPSKGSDSDISNVAAA</sequence>
<feature type="transmembrane region" description="Helical" evidence="2">
    <location>
        <begin position="120"/>
        <end position="142"/>
    </location>
</feature>
<evidence type="ECO:0008006" key="5">
    <source>
        <dbReference type="Google" id="ProtNLM"/>
    </source>
</evidence>
<keyword evidence="2" id="KW-1133">Transmembrane helix</keyword>
<keyword evidence="2" id="KW-0472">Membrane</keyword>
<dbReference type="EMBL" id="MRCY01000117">
    <property type="protein sequence ID" value="RKK96839.1"/>
    <property type="molecule type" value="Genomic_DNA"/>
</dbReference>
<dbReference type="AlphaFoldDB" id="A0A420QHJ9"/>
<feature type="transmembrane region" description="Helical" evidence="2">
    <location>
        <begin position="31"/>
        <end position="51"/>
    </location>
</feature>
<dbReference type="VEuPathDB" id="FungiDB:FOC1_g10008910"/>